<feature type="compositionally biased region" description="Low complexity" evidence="1">
    <location>
        <begin position="69"/>
        <end position="88"/>
    </location>
</feature>
<dbReference type="EMBL" id="JBHTIB010000012">
    <property type="protein sequence ID" value="MFD0836043.1"/>
    <property type="molecule type" value="Genomic_DNA"/>
</dbReference>
<feature type="region of interest" description="Disordered" evidence="1">
    <location>
        <begin position="68"/>
        <end position="88"/>
    </location>
</feature>
<dbReference type="RefSeq" id="WP_379941703.1">
    <property type="nucleotide sequence ID" value="NZ_JBHTIB010000012.1"/>
</dbReference>
<accession>A0ABW3BT18</accession>
<protein>
    <submittedName>
        <fullName evidence="3">Heavy-metal-associated domain-containing protein</fullName>
    </submittedName>
</protein>
<dbReference type="Gene3D" id="3.30.70.100">
    <property type="match status" value="1"/>
</dbReference>
<proteinExistence type="predicted"/>
<keyword evidence="4" id="KW-1185">Reference proteome</keyword>
<name>A0ABW3BT18_9FLAO</name>
<sequence>MKTTLYIQNLKCEHCKTIILQELSKLKNITNAFIKSQYATITFEHLYPEDVEKVKQTLSNIGYPPFGEKNNFIKKPNSSSSSSKELSK</sequence>
<dbReference type="SUPFAM" id="SSF55008">
    <property type="entry name" value="HMA, heavy metal-associated domain"/>
    <property type="match status" value="1"/>
</dbReference>
<evidence type="ECO:0000313" key="3">
    <source>
        <dbReference type="EMBL" id="MFD0836043.1"/>
    </source>
</evidence>
<dbReference type="InterPro" id="IPR036163">
    <property type="entry name" value="HMA_dom_sf"/>
</dbReference>
<gene>
    <name evidence="3" type="ORF">ACFQ0I_09725</name>
</gene>
<reference evidence="4" key="1">
    <citation type="journal article" date="2019" name="Int. J. Syst. Evol. Microbiol.">
        <title>The Global Catalogue of Microorganisms (GCM) 10K type strain sequencing project: providing services to taxonomists for standard genome sequencing and annotation.</title>
        <authorList>
            <consortium name="The Broad Institute Genomics Platform"/>
            <consortium name="The Broad Institute Genome Sequencing Center for Infectious Disease"/>
            <person name="Wu L."/>
            <person name="Ma J."/>
        </authorList>
    </citation>
    <scope>NUCLEOTIDE SEQUENCE [LARGE SCALE GENOMIC DNA]</scope>
    <source>
        <strain evidence="4">CCUG 60529</strain>
    </source>
</reference>
<dbReference type="Pfam" id="PF00403">
    <property type="entry name" value="HMA"/>
    <property type="match status" value="1"/>
</dbReference>
<comment type="caution">
    <text evidence="3">The sequence shown here is derived from an EMBL/GenBank/DDBJ whole genome shotgun (WGS) entry which is preliminary data.</text>
</comment>
<organism evidence="3 4">
    <name type="scientific">Mariniflexile aquimaris</name>
    <dbReference type="NCBI Taxonomy" id="881009"/>
    <lineage>
        <taxon>Bacteria</taxon>
        <taxon>Pseudomonadati</taxon>
        <taxon>Bacteroidota</taxon>
        <taxon>Flavobacteriia</taxon>
        <taxon>Flavobacteriales</taxon>
        <taxon>Flavobacteriaceae</taxon>
        <taxon>Mariniflexile</taxon>
    </lineage>
</organism>
<dbReference type="Proteomes" id="UP001597011">
    <property type="component" value="Unassembled WGS sequence"/>
</dbReference>
<evidence type="ECO:0000256" key="1">
    <source>
        <dbReference type="SAM" id="MobiDB-lite"/>
    </source>
</evidence>
<feature type="domain" description="HMA" evidence="2">
    <location>
        <begin position="1"/>
        <end position="66"/>
    </location>
</feature>
<dbReference type="InterPro" id="IPR006121">
    <property type="entry name" value="HMA_dom"/>
</dbReference>
<evidence type="ECO:0000313" key="4">
    <source>
        <dbReference type="Proteomes" id="UP001597011"/>
    </source>
</evidence>
<evidence type="ECO:0000259" key="2">
    <source>
        <dbReference type="PROSITE" id="PS50846"/>
    </source>
</evidence>
<dbReference type="PROSITE" id="PS50846">
    <property type="entry name" value="HMA_2"/>
    <property type="match status" value="1"/>
</dbReference>